<accession>A0AAV6NXG8</accession>
<dbReference type="AlphaFoldDB" id="A0AAV6NXG8"/>
<feature type="region of interest" description="Disordered" evidence="1">
    <location>
        <begin position="1"/>
        <end position="30"/>
    </location>
</feature>
<feature type="compositionally biased region" description="Basic and acidic residues" evidence="1">
    <location>
        <begin position="81"/>
        <end position="92"/>
    </location>
</feature>
<feature type="compositionally biased region" description="Polar residues" evidence="1">
    <location>
        <begin position="1"/>
        <end position="15"/>
    </location>
</feature>
<keyword evidence="3" id="KW-1185">Reference proteome</keyword>
<reference evidence="2 3" key="1">
    <citation type="journal article" date="2021" name="Hortic Res">
        <title>The domestication of Cucurbita argyrosperma as revealed by the genome of its wild relative.</title>
        <authorList>
            <person name="Barrera-Redondo J."/>
            <person name="Sanchez-de la Vega G."/>
            <person name="Aguirre-Liguori J.A."/>
            <person name="Castellanos-Morales G."/>
            <person name="Gutierrez-Guerrero Y.T."/>
            <person name="Aguirre-Dugua X."/>
            <person name="Aguirre-Planter E."/>
            <person name="Tenaillon M.I."/>
            <person name="Lira-Saade R."/>
            <person name="Eguiarte L.E."/>
        </authorList>
    </citation>
    <scope>NUCLEOTIDE SEQUENCE [LARGE SCALE GENOMIC DNA]</scope>
    <source>
        <strain evidence="2">JBR-2021</strain>
    </source>
</reference>
<comment type="caution">
    <text evidence="2">The sequence shown here is derived from an EMBL/GenBank/DDBJ whole genome shotgun (WGS) entry which is preliminary data.</text>
</comment>
<feature type="region of interest" description="Disordered" evidence="1">
    <location>
        <begin position="62"/>
        <end position="108"/>
    </location>
</feature>
<evidence type="ECO:0000313" key="3">
    <source>
        <dbReference type="Proteomes" id="UP000685013"/>
    </source>
</evidence>
<feature type="compositionally biased region" description="Basic and acidic residues" evidence="1">
    <location>
        <begin position="16"/>
        <end position="28"/>
    </location>
</feature>
<protein>
    <submittedName>
        <fullName evidence="2">Uncharacterized protein</fullName>
    </submittedName>
</protein>
<feature type="non-terminal residue" evidence="2">
    <location>
        <position position="1"/>
    </location>
</feature>
<dbReference type="Proteomes" id="UP000685013">
    <property type="component" value="Chromosome 3"/>
</dbReference>
<organism evidence="2 3">
    <name type="scientific">Cucurbita argyrosperma subsp. sororia</name>
    <dbReference type="NCBI Taxonomy" id="37648"/>
    <lineage>
        <taxon>Eukaryota</taxon>
        <taxon>Viridiplantae</taxon>
        <taxon>Streptophyta</taxon>
        <taxon>Embryophyta</taxon>
        <taxon>Tracheophyta</taxon>
        <taxon>Spermatophyta</taxon>
        <taxon>Magnoliopsida</taxon>
        <taxon>eudicotyledons</taxon>
        <taxon>Gunneridae</taxon>
        <taxon>Pentapetalae</taxon>
        <taxon>rosids</taxon>
        <taxon>fabids</taxon>
        <taxon>Cucurbitales</taxon>
        <taxon>Cucurbitaceae</taxon>
        <taxon>Cucurbiteae</taxon>
        <taxon>Cucurbita</taxon>
    </lineage>
</organism>
<name>A0AAV6NXG8_9ROSI</name>
<sequence>MLPNQASFQHQQNQDDVLRHEGKQRYQADKSYISDSKVLRAAESFTCAKEISRLTKNIAEQKPSHSYLTARSRGQPINNCEQKRNVPARDRFQVSQQEVTQAQADKAL</sequence>
<evidence type="ECO:0000256" key="1">
    <source>
        <dbReference type="SAM" id="MobiDB-lite"/>
    </source>
</evidence>
<feature type="compositionally biased region" description="Polar residues" evidence="1">
    <location>
        <begin position="93"/>
        <end position="108"/>
    </location>
</feature>
<evidence type="ECO:0000313" key="2">
    <source>
        <dbReference type="EMBL" id="KAG6603742.1"/>
    </source>
</evidence>
<dbReference type="EMBL" id="JAGKQH010000003">
    <property type="protein sequence ID" value="KAG6603742.1"/>
    <property type="molecule type" value="Genomic_DNA"/>
</dbReference>
<proteinExistence type="predicted"/>
<gene>
    <name evidence="2" type="ORF">SDJN03_04351</name>
</gene>